<evidence type="ECO:0000256" key="2">
    <source>
        <dbReference type="SAM" id="Phobius"/>
    </source>
</evidence>
<accession>A0A835QBG0</accession>
<organism evidence="3 4">
    <name type="scientific">Vanilla planifolia</name>
    <name type="common">Vanilla</name>
    <dbReference type="NCBI Taxonomy" id="51239"/>
    <lineage>
        <taxon>Eukaryota</taxon>
        <taxon>Viridiplantae</taxon>
        <taxon>Streptophyta</taxon>
        <taxon>Embryophyta</taxon>
        <taxon>Tracheophyta</taxon>
        <taxon>Spermatophyta</taxon>
        <taxon>Magnoliopsida</taxon>
        <taxon>Liliopsida</taxon>
        <taxon>Asparagales</taxon>
        <taxon>Orchidaceae</taxon>
        <taxon>Vanilloideae</taxon>
        <taxon>Vanilleae</taxon>
        <taxon>Vanilla</taxon>
    </lineage>
</organism>
<dbReference type="AlphaFoldDB" id="A0A835QBG0"/>
<dbReference type="Proteomes" id="UP000639772">
    <property type="component" value="Chromosome 10"/>
</dbReference>
<evidence type="ECO:0000256" key="1">
    <source>
        <dbReference type="SAM" id="MobiDB-lite"/>
    </source>
</evidence>
<name>A0A835QBG0_VANPL</name>
<gene>
    <name evidence="3" type="ORF">HPP92_018891</name>
</gene>
<comment type="caution">
    <text evidence="3">The sequence shown here is derived from an EMBL/GenBank/DDBJ whole genome shotgun (WGS) entry which is preliminary data.</text>
</comment>
<keyword evidence="2" id="KW-0812">Transmembrane</keyword>
<dbReference type="EMBL" id="JADCNM010000010">
    <property type="protein sequence ID" value="KAG0464727.1"/>
    <property type="molecule type" value="Genomic_DNA"/>
</dbReference>
<keyword evidence="2" id="KW-0472">Membrane</keyword>
<feature type="transmembrane region" description="Helical" evidence="2">
    <location>
        <begin position="92"/>
        <end position="112"/>
    </location>
</feature>
<evidence type="ECO:0000313" key="3">
    <source>
        <dbReference type="EMBL" id="KAG0464727.1"/>
    </source>
</evidence>
<feature type="compositionally biased region" description="Polar residues" evidence="1">
    <location>
        <begin position="45"/>
        <end position="54"/>
    </location>
</feature>
<reference evidence="3 4" key="1">
    <citation type="journal article" date="2020" name="Nat. Food">
        <title>A phased Vanilla planifolia genome enables genetic improvement of flavour and production.</title>
        <authorList>
            <person name="Hasing T."/>
            <person name="Tang H."/>
            <person name="Brym M."/>
            <person name="Khazi F."/>
            <person name="Huang T."/>
            <person name="Chambers A.H."/>
        </authorList>
    </citation>
    <scope>NUCLEOTIDE SEQUENCE [LARGE SCALE GENOMIC DNA]</scope>
    <source>
        <tissue evidence="3">Leaf</tissue>
    </source>
</reference>
<feature type="region of interest" description="Disordered" evidence="1">
    <location>
        <begin position="39"/>
        <end position="66"/>
    </location>
</feature>
<protein>
    <submittedName>
        <fullName evidence="3">Uncharacterized protein</fullName>
    </submittedName>
</protein>
<proteinExistence type="predicted"/>
<evidence type="ECO:0000313" key="4">
    <source>
        <dbReference type="Proteomes" id="UP000639772"/>
    </source>
</evidence>
<sequence length="123" mass="13208">MRERLFIIFQRYIVHLPPSNVTPVTLELPGSCFRQTLSEEMVESPTPSSPQSACDPSLLPADGDAAAASSMASIPLQGACPKLEQSELKPELVDGFLLVLLGFSLFCCSGGFDFNVLLTSSTK</sequence>
<keyword evidence="2" id="KW-1133">Transmembrane helix</keyword>
<feature type="compositionally biased region" description="Low complexity" evidence="1">
    <location>
        <begin position="55"/>
        <end position="66"/>
    </location>
</feature>